<dbReference type="AlphaFoldDB" id="C0PA05"/>
<comment type="subcellular location">
    <subcellularLocation>
        <location evidence="1">Nucleus</location>
    </subcellularLocation>
</comment>
<dbReference type="GO" id="GO:0010158">
    <property type="term" value="P:abaxial cell fate specification"/>
    <property type="evidence" value="ECO:0007669"/>
    <property type="project" value="InterPro"/>
</dbReference>
<keyword evidence="5" id="KW-0238">DNA-binding</keyword>
<dbReference type="FunFam" id="1.10.10.60:FF:000002">
    <property type="entry name" value="Myb family transcription factor"/>
    <property type="match status" value="1"/>
</dbReference>
<keyword evidence="4" id="KW-0805">Transcription regulation</keyword>
<dbReference type="SUPFAM" id="SSF46689">
    <property type="entry name" value="Homeodomain-like"/>
    <property type="match status" value="1"/>
</dbReference>
<dbReference type="InterPro" id="IPR006447">
    <property type="entry name" value="Myb_dom_plants"/>
</dbReference>
<evidence type="ECO:0000259" key="9">
    <source>
        <dbReference type="Pfam" id="PF00249"/>
    </source>
</evidence>
<dbReference type="InterPro" id="IPR001005">
    <property type="entry name" value="SANT/Myb"/>
</dbReference>
<feature type="region of interest" description="Disordered" evidence="8">
    <location>
        <begin position="255"/>
        <end position="277"/>
    </location>
</feature>
<sequence>MLRRNLPNLSLQISPPPAAASDAPATYSEGSDEVGFFANPSSGAEPPPPGLSLGLATLTRGDNDDATGRRGHLQPPQGCAFKRAASSSSLPAGPKSKRSARAPRMRWTTALHARFVHAVGLLGGHERATPKSVLELMNVKDLTLAHVKSHLQMYRTVKSTDRSLHIATGEALPPVKRTTTTATAKDAAAAAAVAAGGGGGGGGGAVVVVPVSACDDMVGICSSPSADSAPPATATTISAAHFLCAPAATAPLAAAGAAAPSPPPPIPPRRSRTDHAPAVPEKGVAVADSLSLHRCQKHNFSPPVLQDTQQAAQDEEANNNNGQLTTGRLRGSVDPMATNCSSPASSSPSLASLEQQTADDMCAPSLEISLGRRDWSVERPGEGVSLKYM</sequence>
<dbReference type="PANTHER" id="PTHR31496:SF25">
    <property type="entry name" value="TRANSCRIPTION FACTOR KAN3-RELATED"/>
    <property type="match status" value="1"/>
</dbReference>
<dbReference type="GO" id="GO:0005634">
    <property type="term" value="C:nucleus"/>
    <property type="evidence" value="ECO:0007669"/>
    <property type="project" value="UniProtKB-SubCell"/>
</dbReference>
<evidence type="ECO:0000256" key="4">
    <source>
        <dbReference type="ARBA" id="ARBA00023015"/>
    </source>
</evidence>
<evidence type="ECO:0000256" key="1">
    <source>
        <dbReference type="ARBA" id="ARBA00004123"/>
    </source>
</evidence>
<evidence type="ECO:0000256" key="6">
    <source>
        <dbReference type="ARBA" id="ARBA00023163"/>
    </source>
</evidence>
<evidence type="ECO:0000256" key="2">
    <source>
        <dbReference type="ARBA" id="ARBA00022473"/>
    </source>
</evidence>
<evidence type="ECO:0000256" key="5">
    <source>
        <dbReference type="ARBA" id="ARBA00023125"/>
    </source>
</evidence>
<protein>
    <recommendedName>
        <fullName evidence="9">Myb-like domain-containing protein</fullName>
    </recommendedName>
</protein>
<dbReference type="PANTHER" id="PTHR31496">
    <property type="entry name" value="TRANSCRIPTION FACTOR KAN2-RELATED"/>
    <property type="match status" value="1"/>
</dbReference>
<dbReference type="EMBL" id="BT065124">
    <property type="protein sequence ID" value="ACN31000.1"/>
    <property type="molecule type" value="mRNA"/>
</dbReference>
<proteinExistence type="evidence at transcript level"/>
<reference evidence="10" key="1">
    <citation type="journal article" date="2009" name="PLoS Genet.">
        <title>Sequencing, mapping, and analysis of 27,455 maize full-length cDNAs.</title>
        <authorList>
            <person name="Soderlund C."/>
            <person name="Descour A."/>
            <person name="Kudrna D."/>
            <person name="Bomhoff M."/>
            <person name="Boyd L."/>
            <person name="Currie J."/>
            <person name="Angelova A."/>
            <person name="Collura K."/>
            <person name="Wissotski M."/>
            <person name="Ashley E."/>
            <person name="Morrow D."/>
            <person name="Fernandes J."/>
            <person name="Walbot V."/>
            <person name="Yu Y."/>
        </authorList>
    </citation>
    <scope>NUCLEOTIDE SEQUENCE</scope>
    <source>
        <strain evidence="10">B73</strain>
    </source>
</reference>
<dbReference type="GO" id="GO:0000976">
    <property type="term" value="F:transcription cis-regulatory region binding"/>
    <property type="evidence" value="ECO:0007669"/>
    <property type="project" value="InterPro"/>
</dbReference>
<dbReference type="Gene3D" id="1.10.10.60">
    <property type="entry name" value="Homeodomain-like"/>
    <property type="match status" value="1"/>
</dbReference>
<name>C0PA05_MAIZE</name>
<evidence type="ECO:0000256" key="8">
    <source>
        <dbReference type="SAM" id="MobiDB-lite"/>
    </source>
</evidence>
<accession>C0PA05</accession>
<feature type="domain" description="Myb-like" evidence="9">
    <location>
        <begin position="104"/>
        <end position="155"/>
    </location>
</feature>
<keyword evidence="2" id="KW-0217">Developmental protein</keyword>
<dbReference type="InterPro" id="IPR009057">
    <property type="entry name" value="Homeodomain-like_sf"/>
</dbReference>
<dbReference type="NCBIfam" id="TIGR01557">
    <property type="entry name" value="myb_SHAQKYF"/>
    <property type="match status" value="1"/>
</dbReference>
<dbReference type="ExpressionAtlas" id="C0PA05">
    <property type="expression patterns" value="baseline and differential"/>
</dbReference>
<keyword evidence="3" id="KW-0221">Differentiation</keyword>
<evidence type="ECO:0000256" key="3">
    <source>
        <dbReference type="ARBA" id="ARBA00022782"/>
    </source>
</evidence>
<dbReference type="Pfam" id="PF00249">
    <property type="entry name" value="Myb_DNA-binding"/>
    <property type="match status" value="1"/>
</dbReference>
<evidence type="ECO:0000256" key="7">
    <source>
        <dbReference type="ARBA" id="ARBA00023242"/>
    </source>
</evidence>
<feature type="region of interest" description="Disordered" evidence="8">
    <location>
        <begin position="309"/>
        <end position="358"/>
    </location>
</feature>
<dbReference type="GO" id="GO:0006355">
    <property type="term" value="P:regulation of DNA-templated transcription"/>
    <property type="evidence" value="ECO:0007669"/>
    <property type="project" value="InterPro"/>
</dbReference>
<evidence type="ECO:0000313" key="10">
    <source>
        <dbReference type="EMBL" id="ACN31000.1"/>
    </source>
</evidence>
<keyword evidence="6" id="KW-0804">Transcription</keyword>
<keyword evidence="7" id="KW-0539">Nucleus</keyword>
<dbReference type="InterPro" id="IPR044847">
    <property type="entry name" value="KAN_fam"/>
</dbReference>
<organism evidence="10">
    <name type="scientific">Zea mays</name>
    <name type="common">Maize</name>
    <dbReference type="NCBI Taxonomy" id="4577"/>
    <lineage>
        <taxon>Eukaryota</taxon>
        <taxon>Viridiplantae</taxon>
        <taxon>Streptophyta</taxon>
        <taxon>Embryophyta</taxon>
        <taxon>Tracheophyta</taxon>
        <taxon>Spermatophyta</taxon>
        <taxon>Magnoliopsida</taxon>
        <taxon>Liliopsida</taxon>
        <taxon>Poales</taxon>
        <taxon>Poaceae</taxon>
        <taxon>PACMAD clade</taxon>
        <taxon>Panicoideae</taxon>
        <taxon>Andropogonodae</taxon>
        <taxon>Andropogoneae</taxon>
        <taxon>Tripsacinae</taxon>
        <taxon>Zea</taxon>
    </lineage>
</organism>
<feature type="compositionally biased region" description="Low complexity" evidence="8">
    <location>
        <begin position="341"/>
        <end position="353"/>
    </location>
</feature>
<feature type="region of interest" description="Disordered" evidence="8">
    <location>
        <begin position="1"/>
        <end position="103"/>
    </location>
</feature>